<dbReference type="RefSeq" id="WP_343211374.1">
    <property type="nucleotide sequence ID" value="NZ_CP123587.1"/>
</dbReference>
<dbReference type="InterPro" id="IPR000923">
    <property type="entry name" value="BlueCu_1"/>
</dbReference>
<protein>
    <submittedName>
        <fullName evidence="6">Cupredoxin family protein</fullName>
    </submittedName>
</protein>
<dbReference type="InterPro" id="IPR033138">
    <property type="entry name" value="Cu_oxidase_CS"/>
</dbReference>
<dbReference type="InterPro" id="IPR050845">
    <property type="entry name" value="Cu-binding_ET"/>
</dbReference>
<dbReference type="PANTHER" id="PTHR38439">
    <property type="entry name" value="AURACYANIN-B"/>
    <property type="match status" value="1"/>
</dbReference>
<feature type="region of interest" description="Disordered" evidence="3">
    <location>
        <begin position="22"/>
        <end position="50"/>
    </location>
</feature>
<feature type="signal peptide" evidence="4">
    <location>
        <begin position="1"/>
        <end position="20"/>
    </location>
</feature>
<name>A0ABZ2Y1S9_9RHOB</name>
<keyword evidence="1" id="KW-0479">Metal-binding</keyword>
<dbReference type="Gene3D" id="2.60.40.420">
    <property type="entry name" value="Cupredoxins - blue copper proteins"/>
    <property type="match status" value="1"/>
</dbReference>
<gene>
    <name evidence="6" type="ORF">QEZ52_22840</name>
</gene>
<dbReference type="PROSITE" id="PS00079">
    <property type="entry name" value="MULTICOPPER_OXIDASE1"/>
    <property type="match status" value="1"/>
</dbReference>
<evidence type="ECO:0000313" key="6">
    <source>
        <dbReference type="EMBL" id="WZK91472.1"/>
    </source>
</evidence>
<dbReference type="EMBL" id="CP123587">
    <property type="protein sequence ID" value="WZK91472.1"/>
    <property type="molecule type" value="Genomic_DNA"/>
</dbReference>
<dbReference type="InterPro" id="IPR008972">
    <property type="entry name" value="Cupredoxin"/>
</dbReference>
<reference evidence="6 7" key="1">
    <citation type="submission" date="2023-04" db="EMBL/GenBank/DDBJ databases">
        <title>Complete genome sequence of Alisedimentitalea scapharcae.</title>
        <authorList>
            <person name="Rong J.-C."/>
            <person name="Yi M.-L."/>
            <person name="Zhao Q."/>
        </authorList>
    </citation>
    <scope>NUCLEOTIDE SEQUENCE [LARGE SCALE GENOMIC DNA]</scope>
    <source>
        <strain evidence="6 7">KCTC 42119</strain>
        <plasmid evidence="6 7">unnamed3</plasmid>
    </source>
</reference>
<keyword evidence="2" id="KW-0186">Copper</keyword>
<keyword evidence="4" id="KW-0732">Signal</keyword>
<dbReference type="Proteomes" id="UP001623232">
    <property type="component" value="Plasmid unnamed3"/>
</dbReference>
<dbReference type="Pfam" id="PF00127">
    <property type="entry name" value="Copper-bind"/>
    <property type="match status" value="1"/>
</dbReference>
<feature type="domain" description="Blue (type 1) copper" evidence="5">
    <location>
        <begin position="67"/>
        <end position="171"/>
    </location>
</feature>
<evidence type="ECO:0000259" key="5">
    <source>
        <dbReference type="Pfam" id="PF00127"/>
    </source>
</evidence>
<evidence type="ECO:0000256" key="3">
    <source>
        <dbReference type="SAM" id="MobiDB-lite"/>
    </source>
</evidence>
<geneLocation type="plasmid" evidence="6 7">
    <name>unnamed3</name>
</geneLocation>
<dbReference type="SUPFAM" id="SSF49503">
    <property type="entry name" value="Cupredoxins"/>
    <property type="match status" value="1"/>
</dbReference>
<dbReference type="PANTHER" id="PTHR38439:SF3">
    <property type="entry name" value="COPPER-RESISTANT CUPROPROTEIN COPI"/>
    <property type="match status" value="1"/>
</dbReference>
<feature type="compositionally biased region" description="Low complexity" evidence="3">
    <location>
        <begin position="33"/>
        <end position="44"/>
    </location>
</feature>
<evidence type="ECO:0000256" key="2">
    <source>
        <dbReference type="ARBA" id="ARBA00023008"/>
    </source>
</evidence>
<evidence type="ECO:0000256" key="1">
    <source>
        <dbReference type="ARBA" id="ARBA00022723"/>
    </source>
</evidence>
<evidence type="ECO:0000256" key="4">
    <source>
        <dbReference type="SAM" id="SignalP"/>
    </source>
</evidence>
<dbReference type="CDD" id="cd04211">
    <property type="entry name" value="Cupredoxin_like_2"/>
    <property type="match status" value="1"/>
</dbReference>
<keyword evidence="7" id="KW-1185">Reference proteome</keyword>
<proteinExistence type="predicted"/>
<accession>A0ABZ2Y1S9</accession>
<organism evidence="6 7">
    <name type="scientific">Aliisedimentitalea scapharcae</name>
    <dbReference type="NCBI Taxonomy" id="1524259"/>
    <lineage>
        <taxon>Bacteria</taxon>
        <taxon>Pseudomonadati</taxon>
        <taxon>Pseudomonadota</taxon>
        <taxon>Alphaproteobacteria</taxon>
        <taxon>Rhodobacterales</taxon>
        <taxon>Roseobacteraceae</taxon>
        <taxon>Aliisedimentitalea</taxon>
    </lineage>
</organism>
<evidence type="ECO:0000313" key="7">
    <source>
        <dbReference type="Proteomes" id="UP001623232"/>
    </source>
</evidence>
<sequence length="171" mass="18443">MKNLLIVSLVAAIGASVAIAGPSGHGEESKDNSAQGHGSSGHASMMETGMPGRASQVNRMIMVTMSETDDGEMIYTPKDFDIKKGETIRFMVTNKGELEHEFILDTVERNAMHKEAMAQQMESHQSPNAITLEPGEKGEIIWTFGNPGTFEVACLIPGHYESGMFGKVAVN</sequence>
<keyword evidence="6" id="KW-0614">Plasmid</keyword>
<feature type="chain" id="PRO_5045309617" evidence="4">
    <location>
        <begin position="21"/>
        <end position="171"/>
    </location>
</feature>